<protein>
    <submittedName>
        <fullName evidence="1">Unnamed protein product</fullName>
    </submittedName>
</protein>
<proteinExistence type="predicted"/>
<name>A0ACB5U6U9_AMBMO</name>
<dbReference type="EMBL" id="BSXS01013100">
    <property type="protein sequence ID" value="GMF03553.1"/>
    <property type="molecule type" value="Genomic_DNA"/>
</dbReference>
<evidence type="ECO:0000313" key="1">
    <source>
        <dbReference type="EMBL" id="GMF03553.1"/>
    </source>
</evidence>
<gene>
    <name evidence="1" type="ORF">Amon02_001182300</name>
</gene>
<organism evidence="1 2">
    <name type="scientific">Ambrosiozyma monospora</name>
    <name type="common">Yeast</name>
    <name type="synonym">Endomycopsis monosporus</name>
    <dbReference type="NCBI Taxonomy" id="43982"/>
    <lineage>
        <taxon>Eukaryota</taxon>
        <taxon>Fungi</taxon>
        <taxon>Dikarya</taxon>
        <taxon>Ascomycota</taxon>
        <taxon>Saccharomycotina</taxon>
        <taxon>Pichiomycetes</taxon>
        <taxon>Pichiales</taxon>
        <taxon>Pichiaceae</taxon>
        <taxon>Ambrosiozyma</taxon>
    </lineage>
</organism>
<evidence type="ECO:0000313" key="2">
    <source>
        <dbReference type="Proteomes" id="UP001165064"/>
    </source>
</evidence>
<sequence>MTPVNATIEEKEAEAASEAPTVVEEPPDSKAKSESNSDITVDENGHVSIASRFDDDTPFGLPSMKEYLIHTVEVLSPKNAFRYSESLRALSLNILNTIVEVSGGVLPDHPALFQLISDNVCHHIVYMLQHTDSPYLLNLILKLFLHLSINMPHQLKIQLELIFNTLMQIVISKWDELEKDLEKTDQHIFGMSKRGKYETEVLTEKDIEELSKEFHTGKMPSVKEVVIEALSALWNRFDCLINQIDLSSIFI</sequence>
<reference evidence="1" key="1">
    <citation type="submission" date="2023-04" db="EMBL/GenBank/DDBJ databases">
        <title>Ambrosiozyma monospora NBRC 10751.</title>
        <authorList>
            <person name="Ichikawa N."/>
            <person name="Sato H."/>
            <person name="Tonouchi N."/>
        </authorList>
    </citation>
    <scope>NUCLEOTIDE SEQUENCE</scope>
    <source>
        <strain evidence="1">NBRC 10751</strain>
    </source>
</reference>
<dbReference type="Proteomes" id="UP001165064">
    <property type="component" value="Unassembled WGS sequence"/>
</dbReference>
<comment type="caution">
    <text evidence="1">The sequence shown here is derived from an EMBL/GenBank/DDBJ whole genome shotgun (WGS) entry which is preliminary data.</text>
</comment>
<accession>A0ACB5U6U9</accession>
<keyword evidence="2" id="KW-1185">Reference proteome</keyword>